<protein>
    <submittedName>
        <fullName evidence="1">Uncharacterized protein</fullName>
    </submittedName>
</protein>
<name>A0ACB7Y2P1_9ERIC</name>
<evidence type="ECO:0000313" key="2">
    <source>
        <dbReference type="Proteomes" id="UP000828048"/>
    </source>
</evidence>
<accession>A0ACB7Y2P1</accession>
<organism evidence="1 2">
    <name type="scientific">Vaccinium darrowii</name>
    <dbReference type="NCBI Taxonomy" id="229202"/>
    <lineage>
        <taxon>Eukaryota</taxon>
        <taxon>Viridiplantae</taxon>
        <taxon>Streptophyta</taxon>
        <taxon>Embryophyta</taxon>
        <taxon>Tracheophyta</taxon>
        <taxon>Spermatophyta</taxon>
        <taxon>Magnoliopsida</taxon>
        <taxon>eudicotyledons</taxon>
        <taxon>Gunneridae</taxon>
        <taxon>Pentapetalae</taxon>
        <taxon>asterids</taxon>
        <taxon>Ericales</taxon>
        <taxon>Ericaceae</taxon>
        <taxon>Vaccinioideae</taxon>
        <taxon>Vaccinieae</taxon>
        <taxon>Vaccinium</taxon>
    </lineage>
</organism>
<gene>
    <name evidence="1" type="ORF">Vadar_029887</name>
</gene>
<keyword evidence="2" id="KW-1185">Reference proteome</keyword>
<reference evidence="1 2" key="1">
    <citation type="journal article" date="2021" name="Hortic Res">
        <title>High-quality reference genome and annotation aids understanding of berry development for evergreen blueberry (Vaccinium darrowii).</title>
        <authorList>
            <person name="Yu J."/>
            <person name="Hulse-Kemp A.M."/>
            <person name="Babiker E."/>
            <person name="Staton M."/>
        </authorList>
    </citation>
    <scope>NUCLEOTIDE SEQUENCE [LARGE SCALE GENOMIC DNA]</scope>
    <source>
        <strain evidence="2">cv. NJ 8807/NJ 8810</strain>
        <tissue evidence="1">Young leaf</tissue>
    </source>
</reference>
<proteinExistence type="predicted"/>
<evidence type="ECO:0000313" key="1">
    <source>
        <dbReference type="EMBL" id="KAH7847752.1"/>
    </source>
</evidence>
<dbReference type="EMBL" id="CM037155">
    <property type="protein sequence ID" value="KAH7847752.1"/>
    <property type="molecule type" value="Genomic_DNA"/>
</dbReference>
<comment type="caution">
    <text evidence="1">The sequence shown here is derived from an EMBL/GenBank/DDBJ whole genome shotgun (WGS) entry which is preliminary data.</text>
</comment>
<sequence length="281" mass="31344">MPAAGGGTNKTIINPIMLRFRPIAPKPATGTSGSGETQPDKKKDFDTKARRKRKYVRGKRNNWCKTKKPENGNEAVDRTVSKPPVCSTVESDSNRDVPVIRKFPVWLNFDGKLDQKSITIDHSASDLTAVIPPPVRTAESCVTVECVTTMDAFHRHGGGGVWLGKTDLERMKNLEVDTCPAFVSDGSYSVQWINQSYREMVAEEEEGEGGERSPPETPAVKLVVKEGLPVGYPAFACRVRVEYYTWRKSKRSRTMPCDVWKMDYGGFAWRLDVQTALSLGR</sequence>
<dbReference type="Proteomes" id="UP000828048">
    <property type="component" value="Chromosome 5"/>
</dbReference>